<dbReference type="InterPro" id="IPR001173">
    <property type="entry name" value="Glyco_trans_2-like"/>
</dbReference>
<organism evidence="3 4">
    <name type="scientific">Alkaliphilus flagellatus</name>
    <dbReference type="NCBI Taxonomy" id="2841507"/>
    <lineage>
        <taxon>Bacteria</taxon>
        <taxon>Bacillati</taxon>
        <taxon>Bacillota</taxon>
        <taxon>Clostridia</taxon>
        <taxon>Peptostreptococcales</taxon>
        <taxon>Natronincolaceae</taxon>
        <taxon>Alkaliphilus</taxon>
    </lineage>
</organism>
<dbReference type="Pfam" id="PF00535">
    <property type="entry name" value="Glycos_transf_2"/>
    <property type="match status" value="1"/>
</dbReference>
<dbReference type="CDD" id="cd00761">
    <property type="entry name" value="Glyco_tranf_GTA_type"/>
    <property type="match status" value="1"/>
</dbReference>
<comment type="caution">
    <text evidence="3">The sequence shown here is derived from an EMBL/GenBank/DDBJ whole genome shotgun (WGS) entry which is preliminary data.</text>
</comment>
<evidence type="ECO:0000259" key="2">
    <source>
        <dbReference type="Pfam" id="PF00535"/>
    </source>
</evidence>
<evidence type="ECO:0000313" key="3">
    <source>
        <dbReference type="EMBL" id="MBU5675083.1"/>
    </source>
</evidence>
<keyword evidence="4" id="KW-1185">Reference proteome</keyword>
<name>A0ABS6FXY1_9FIRM</name>
<dbReference type="Proteomes" id="UP000779508">
    <property type="component" value="Unassembled WGS sequence"/>
</dbReference>
<feature type="domain" description="Glycosyltransferase 2-like" evidence="2">
    <location>
        <begin position="87"/>
        <end position="203"/>
    </location>
</feature>
<sequence length="305" mass="35631">MLSRPNTNSQKTNRDNPNTSSKNSSAPRNKSMNISVEKIRQNYYKRLSVYSQHTKCNDHNINNSDDSNKRHTKDMSGITVITSTIRPQFMDSIFENYNRQTYKKKELIIILNKNSMDINLWKEKAKQYANISVFQIDEEVPLGECYNFCVEKSTYDYIAPFDDDDYYAPNYLQDIVEAFKISNADVVGKRARYVYFENSGILAISGSRYENSYVNYIDGPTLSFNKKIFDRVQFSNIPCGIDVQFCKDCTANGIKIYSTNRFNHVYIRHSSSHDHTWKINDNMLLMYGGCRVVRKTNNYQKYITR</sequence>
<evidence type="ECO:0000313" key="4">
    <source>
        <dbReference type="Proteomes" id="UP000779508"/>
    </source>
</evidence>
<proteinExistence type="predicted"/>
<protein>
    <submittedName>
        <fullName evidence="3">Glycosyltransferase family 2 protein</fullName>
    </submittedName>
</protein>
<dbReference type="EMBL" id="JAHLQK010000001">
    <property type="protein sequence ID" value="MBU5675083.1"/>
    <property type="molecule type" value="Genomic_DNA"/>
</dbReference>
<dbReference type="RefSeq" id="WP_216414587.1">
    <property type="nucleotide sequence ID" value="NZ_JAHLQK010000001.1"/>
</dbReference>
<evidence type="ECO:0000256" key="1">
    <source>
        <dbReference type="SAM" id="MobiDB-lite"/>
    </source>
</evidence>
<reference evidence="3 4" key="1">
    <citation type="submission" date="2021-06" db="EMBL/GenBank/DDBJ databases">
        <authorList>
            <person name="Sun Q."/>
            <person name="Li D."/>
        </authorList>
    </citation>
    <scope>NUCLEOTIDE SEQUENCE [LARGE SCALE GENOMIC DNA]</scope>
    <source>
        <strain evidence="3 4">MSJ-5</strain>
    </source>
</reference>
<gene>
    <name evidence="3" type="ORF">KQI88_01465</name>
</gene>
<feature type="region of interest" description="Disordered" evidence="1">
    <location>
        <begin position="1"/>
        <end position="36"/>
    </location>
</feature>
<feature type="compositionally biased region" description="Polar residues" evidence="1">
    <location>
        <begin position="1"/>
        <end position="34"/>
    </location>
</feature>
<accession>A0ABS6FXY1</accession>